<protein>
    <submittedName>
        <fullName evidence="2">Uncharacterized protein</fullName>
    </submittedName>
</protein>
<evidence type="ECO:0000313" key="3">
    <source>
        <dbReference type="Proteomes" id="UP000441586"/>
    </source>
</evidence>
<sequence length="150" mass="16474">MTKYILVAALLAATATSAASETIKYECTFAEGKLRRPTPTRVVFSVDPYSQYGELEAVEIPGVRTSVGPIKVVRNNLNVLSVEWSGQGYEFTAETKEGGGLQASPYLNVDFLRHRFSVFLKKRHLKANVRSESIGHRPLSGHSSGTCNQL</sequence>
<comment type="caution">
    <text evidence="2">The sequence shown here is derived from an EMBL/GenBank/DDBJ whole genome shotgun (WGS) entry which is preliminary data.</text>
</comment>
<feature type="signal peptide" evidence="1">
    <location>
        <begin position="1"/>
        <end position="19"/>
    </location>
</feature>
<feature type="chain" id="PRO_5025674316" evidence="1">
    <location>
        <begin position="20"/>
        <end position="150"/>
    </location>
</feature>
<gene>
    <name evidence="2" type="ORF">GP644_04220</name>
</gene>
<evidence type="ECO:0000313" key="2">
    <source>
        <dbReference type="EMBL" id="KAE9631532.1"/>
    </source>
</evidence>
<dbReference type="Proteomes" id="UP000441586">
    <property type="component" value="Unassembled WGS sequence"/>
</dbReference>
<dbReference type="EMBL" id="WSFO01000002">
    <property type="protein sequence ID" value="KAE9631532.1"/>
    <property type="molecule type" value="Genomic_DNA"/>
</dbReference>
<accession>A0A6A4RIF1</accession>
<evidence type="ECO:0000256" key="1">
    <source>
        <dbReference type="SAM" id="SignalP"/>
    </source>
</evidence>
<keyword evidence="1" id="KW-0732">Signal</keyword>
<dbReference type="AlphaFoldDB" id="A0A6A4RIF1"/>
<proteinExistence type="predicted"/>
<name>A0A6A4RIF1_9RHOB</name>
<reference evidence="2 3" key="1">
    <citation type="submission" date="2019-12" db="EMBL/GenBank/DDBJ databases">
        <authorList>
            <person name="Zhang Y.-J."/>
        </authorList>
    </citation>
    <scope>NUCLEOTIDE SEQUENCE [LARGE SCALE GENOMIC DNA]</scope>
    <source>
        <strain evidence="2 3">H18S-6</strain>
    </source>
</reference>
<organism evidence="2 3">
    <name type="scientific">Parasedimentitalea maritima</name>
    <dbReference type="NCBI Taxonomy" id="2578117"/>
    <lineage>
        <taxon>Bacteria</taxon>
        <taxon>Pseudomonadati</taxon>
        <taxon>Pseudomonadota</taxon>
        <taxon>Alphaproteobacteria</taxon>
        <taxon>Rhodobacterales</taxon>
        <taxon>Paracoccaceae</taxon>
        <taxon>Parasedimentitalea</taxon>
    </lineage>
</organism>